<sequence>MEHPTPDLNPALATVSVPQEEIDKYPTLEEEWALLSSYLSKLFDSYPDHPDKCINYRSIQYYAATYVKRFYLTRSILQYDPKLADNYKPLDAGVLANDMDVKKEAIIEMEQKLLFALKYQMVIHTPYRMSRIIDAVLLDMARSESFKSILAEDVLHQLQTTADSLISTVGSTDVDLVIDPYYIALYAYYNALKQLNDGTAVFAELVERLCQGNGIVPITGNDFVPLETLVKRIEQVTVAVNDFKLMLSKVDTKAAKKKWRHMREYDRVLPKPIHKKTDDGSSLAHSQGIVESIGGQSNQSESSFVTYKQEPPSDKRPSL</sequence>
<evidence type="ECO:0000256" key="1">
    <source>
        <dbReference type="SAM" id="MobiDB-lite"/>
    </source>
</evidence>
<feature type="region of interest" description="Disordered" evidence="1">
    <location>
        <begin position="270"/>
        <end position="319"/>
    </location>
</feature>
<dbReference type="SUPFAM" id="SSF47954">
    <property type="entry name" value="Cyclin-like"/>
    <property type="match status" value="1"/>
</dbReference>
<reference evidence="2 3" key="1">
    <citation type="submission" date="2016-05" db="EMBL/GenBank/DDBJ databases">
        <title>Nuclear genome of Blastocystis sp. subtype 1 NandII.</title>
        <authorList>
            <person name="Gentekaki E."/>
            <person name="Curtis B."/>
            <person name="Stairs C."/>
            <person name="Eme L."/>
            <person name="Herman E."/>
            <person name="Klimes V."/>
            <person name="Arias M.C."/>
            <person name="Elias M."/>
            <person name="Hilliou F."/>
            <person name="Klute M."/>
            <person name="Malik S.-B."/>
            <person name="Pightling A."/>
            <person name="Rachubinski R."/>
            <person name="Salas D."/>
            <person name="Schlacht A."/>
            <person name="Suga H."/>
            <person name="Archibald J."/>
            <person name="Ball S.G."/>
            <person name="Clark G."/>
            <person name="Dacks J."/>
            <person name="Van Der Giezen M."/>
            <person name="Tsaousis A."/>
            <person name="Roger A."/>
        </authorList>
    </citation>
    <scope>NUCLEOTIDE SEQUENCE [LARGE SCALE GENOMIC DNA]</scope>
    <source>
        <strain evidence="3">ATCC 50177 / NandII</strain>
    </source>
</reference>
<dbReference type="InterPro" id="IPR036915">
    <property type="entry name" value="Cyclin-like_sf"/>
</dbReference>
<dbReference type="Gene3D" id="1.10.472.10">
    <property type="entry name" value="Cyclin-like"/>
    <property type="match status" value="2"/>
</dbReference>
<dbReference type="OrthoDB" id="41688at2759"/>
<feature type="compositionally biased region" description="Polar residues" evidence="1">
    <location>
        <begin position="294"/>
        <end position="306"/>
    </location>
</feature>
<keyword evidence="3" id="KW-1185">Reference proteome</keyword>
<comment type="caution">
    <text evidence="2">The sequence shown here is derived from an EMBL/GenBank/DDBJ whole genome shotgun (WGS) entry which is preliminary data.</text>
</comment>
<name>A0A196SJX8_BLAHN</name>
<gene>
    <name evidence="2" type="ORF">AV274_0932</name>
</gene>
<evidence type="ECO:0000313" key="3">
    <source>
        <dbReference type="Proteomes" id="UP000078348"/>
    </source>
</evidence>
<feature type="compositionally biased region" description="Basic and acidic residues" evidence="1">
    <location>
        <begin position="270"/>
        <end position="279"/>
    </location>
</feature>
<accession>A0A196SJX8</accession>
<dbReference type="AlphaFoldDB" id="A0A196SJX8"/>
<dbReference type="EMBL" id="LXWW01000034">
    <property type="protein sequence ID" value="OAO17355.1"/>
    <property type="molecule type" value="Genomic_DNA"/>
</dbReference>
<dbReference type="Proteomes" id="UP000078348">
    <property type="component" value="Unassembled WGS sequence"/>
</dbReference>
<proteinExistence type="predicted"/>
<protein>
    <submittedName>
        <fullName evidence="2">Uncharacterized protein</fullName>
    </submittedName>
</protein>
<organism evidence="2 3">
    <name type="scientific">Blastocystis sp. subtype 1 (strain ATCC 50177 / NandII)</name>
    <dbReference type="NCBI Taxonomy" id="478820"/>
    <lineage>
        <taxon>Eukaryota</taxon>
        <taxon>Sar</taxon>
        <taxon>Stramenopiles</taxon>
        <taxon>Bigyra</taxon>
        <taxon>Opalozoa</taxon>
        <taxon>Opalinata</taxon>
        <taxon>Blastocystidae</taxon>
        <taxon>Blastocystis</taxon>
    </lineage>
</organism>
<evidence type="ECO:0000313" key="2">
    <source>
        <dbReference type="EMBL" id="OAO17355.1"/>
    </source>
</evidence>